<protein>
    <submittedName>
        <fullName evidence="2">Uncharacterized protein</fullName>
    </submittedName>
</protein>
<accession>A0A6G0XIM7</accession>
<keyword evidence="3" id="KW-1185">Reference proteome</keyword>
<proteinExistence type="predicted"/>
<name>A0A6G0XIM7_9STRA</name>
<feature type="chain" id="PRO_5026338114" evidence="1">
    <location>
        <begin position="16"/>
        <end position="101"/>
    </location>
</feature>
<evidence type="ECO:0000313" key="3">
    <source>
        <dbReference type="Proteomes" id="UP000481153"/>
    </source>
</evidence>
<evidence type="ECO:0000256" key="1">
    <source>
        <dbReference type="SAM" id="SignalP"/>
    </source>
</evidence>
<sequence length="101" mass="11414">MFSLLITMAINPTSACDPTSLYDNPIELSNIEKALTHLPEQNWHLCSRDWIAVIAIFYVVLVHPLNLDSGASKLCLLEPTRQYKMAHYCSMYINSSRSLIG</sequence>
<dbReference type="AlphaFoldDB" id="A0A6G0XIM7"/>
<feature type="signal peptide" evidence="1">
    <location>
        <begin position="1"/>
        <end position="15"/>
    </location>
</feature>
<evidence type="ECO:0000313" key="2">
    <source>
        <dbReference type="EMBL" id="KAF0739956.1"/>
    </source>
</evidence>
<organism evidence="2 3">
    <name type="scientific">Aphanomyces euteiches</name>
    <dbReference type="NCBI Taxonomy" id="100861"/>
    <lineage>
        <taxon>Eukaryota</taxon>
        <taxon>Sar</taxon>
        <taxon>Stramenopiles</taxon>
        <taxon>Oomycota</taxon>
        <taxon>Saprolegniomycetes</taxon>
        <taxon>Saprolegniales</taxon>
        <taxon>Verrucalvaceae</taxon>
        <taxon>Aphanomyces</taxon>
    </lineage>
</organism>
<dbReference type="Proteomes" id="UP000481153">
    <property type="component" value="Unassembled WGS sequence"/>
</dbReference>
<reference evidence="2 3" key="1">
    <citation type="submission" date="2019-07" db="EMBL/GenBank/DDBJ databases">
        <title>Genomics analysis of Aphanomyces spp. identifies a new class of oomycete effector associated with host adaptation.</title>
        <authorList>
            <person name="Gaulin E."/>
        </authorList>
    </citation>
    <scope>NUCLEOTIDE SEQUENCE [LARGE SCALE GENOMIC DNA]</scope>
    <source>
        <strain evidence="2 3">ATCC 201684</strain>
    </source>
</reference>
<comment type="caution">
    <text evidence="2">The sequence shown here is derived from an EMBL/GenBank/DDBJ whole genome shotgun (WGS) entry which is preliminary data.</text>
</comment>
<keyword evidence="1" id="KW-0732">Signal</keyword>
<dbReference type="EMBL" id="VJMJ01000056">
    <property type="protein sequence ID" value="KAF0739956.1"/>
    <property type="molecule type" value="Genomic_DNA"/>
</dbReference>
<gene>
    <name evidence="2" type="ORF">Ae201684_004537</name>
</gene>